<name>A0A317E287_9PROT</name>
<dbReference type="SUPFAM" id="SSF53474">
    <property type="entry name" value="alpha/beta-Hydrolases"/>
    <property type="match status" value="1"/>
</dbReference>
<dbReference type="InterPro" id="IPR003016">
    <property type="entry name" value="2-oxoA_DH_lipoyl-BS"/>
</dbReference>
<proteinExistence type="predicted"/>
<dbReference type="NCBIfam" id="NF011457">
    <property type="entry name" value="PRK14875.1"/>
    <property type="match status" value="1"/>
</dbReference>
<evidence type="ECO:0000256" key="1">
    <source>
        <dbReference type="ARBA" id="ARBA00001938"/>
    </source>
</evidence>
<dbReference type="Gene3D" id="3.40.50.1820">
    <property type="entry name" value="alpha/beta hydrolase"/>
    <property type="match status" value="1"/>
</dbReference>
<dbReference type="OrthoDB" id="9804723at2"/>
<keyword evidence="4" id="KW-0808">Transferase</keyword>
<dbReference type="PROSITE" id="PS00189">
    <property type="entry name" value="LIPOYL"/>
    <property type="match status" value="1"/>
</dbReference>
<dbReference type="PROSITE" id="PS50968">
    <property type="entry name" value="BIOTINYL_LIPOYL"/>
    <property type="match status" value="1"/>
</dbReference>
<dbReference type="CDD" id="cd06849">
    <property type="entry name" value="lipoyl_domain"/>
    <property type="match status" value="1"/>
</dbReference>
<dbReference type="Pfam" id="PF00364">
    <property type="entry name" value="Biotin_lipoyl"/>
    <property type="match status" value="1"/>
</dbReference>
<dbReference type="AlphaFoldDB" id="A0A317E287"/>
<dbReference type="InterPro" id="IPR000073">
    <property type="entry name" value="AB_hydrolase_1"/>
</dbReference>
<dbReference type="GO" id="GO:0016740">
    <property type="term" value="F:transferase activity"/>
    <property type="evidence" value="ECO:0007669"/>
    <property type="project" value="UniProtKB-KW"/>
</dbReference>
<dbReference type="InterPro" id="IPR000089">
    <property type="entry name" value="Biotin_lipoyl"/>
</dbReference>
<dbReference type="InterPro" id="IPR029058">
    <property type="entry name" value="AB_hydrolase_fold"/>
</dbReference>
<gene>
    <name evidence="4" type="ORF">DKG74_16975</name>
</gene>
<accession>A0A317E287</accession>
<evidence type="ECO:0000259" key="3">
    <source>
        <dbReference type="PROSITE" id="PS50968"/>
    </source>
</evidence>
<reference evidence="4 5" key="1">
    <citation type="submission" date="2018-05" db="EMBL/GenBank/DDBJ databases">
        <title>Zavarzinia sp. HR-AS.</title>
        <authorList>
            <person name="Lee Y."/>
            <person name="Jeon C.O."/>
        </authorList>
    </citation>
    <scope>NUCLEOTIDE SEQUENCE [LARGE SCALE GENOMIC DNA]</scope>
    <source>
        <strain evidence="4 5">HR-AS</strain>
    </source>
</reference>
<dbReference type="PANTHER" id="PTHR46438">
    <property type="entry name" value="ALPHA/BETA-HYDROLASES SUPERFAMILY PROTEIN"/>
    <property type="match status" value="1"/>
</dbReference>
<dbReference type="PRINTS" id="PR00111">
    <property type="entry name" value="ABHYDROLASE"/>
</dbReference>
<keyword evidence="2" id="KW-0450">Lipoyl</keyword>
<dbReference type="Proteomes" id="UP000245461">
    <property type="component" value="Unassembled WGS sequence"/>
</dbReference>
<dbReference type="SUPFAM" id="SSF51230">
    <property type="entry name" value="Single hybrid motif"/>
    <property type="match status" value="1"/>
</dbReference>
<dbReference type="EMBL" id="QGLE01000011">
    <property type="protein sequence ID" value="PWR19483.1"/>
    <property type="molecule type" value="Genomic_DNA"/>
</dbReference>
<comment type="cofactor">
    <cofactor evidence="1">
        <name>(R)-lipoate</name>
        <dbReference type="ChEBI" id="CHEBI:83088"/>
    </cofactor>
</comment>
<dbReference type="RefSeq" id="WP_109907365.1">
    <property type="nucleotide sequence ID" value="NZ_QGLE01000011.1"/>
</dbReference>
<feature type="domain" description="Lipoyl-binding" evidence="3">
    <location>
        <begin position="5"/>
        <end position="80"/>
    </location>
</feature>
<dbReference type="Pfam" id="PF00561">
    <property type="entry name" value="Abhydrolase_1"/>
    <property type="match status" value="1"/>
</dbReference>
<sequence>MMDAIHAITMPKWGMSMTEGRLSGWLVRPGQSIAPGMEILEIETDKITNVLEARDGGILRRRVIEEGQTVPVGALLGVVADAGVADEAIDAFVAERQLAAGAEGGDDAPAPRVIDVGGRAIRVLDLGEPRSEAFVLIHGFGGDLNNWLFNMPALAEDSRAIALDLPGHGESTKDVGTGDVSVLVDAVVDLIAQLGLEKVHLVGHSMGGLVAMLVADRLGSRLGSLALIAPAGLSSAVNDAYAGGFIAAEKRKDLKPWVEMLFADPALVTRDMIEGLLNYKRLDGVGEALALLQARTLAGAAAESVLAGLDAPTVVLWGEQDRIIAPPASAPKPLTILPGRGHMLHMEAASDVTRAIRAVAGL</sequence>
<dbReference type="PANTHER" id="PTHR46438:SF11">
    <property type="entry name" value="LIPASE-RELATED"/>
    <property type="match status" value="1"/>
</dbReference>
<dbReference type="InterPro" id="IPR011053">
    <property type="entry name" value="Single_hybrid_motif"/>
</dbReference>
<keyword evidence="5" id="KW-1185">Reference proteome</keyword>
<evidence type="ECO:0000313" key="5">
    <source>
        <dbReference type="Proteomes" id="UP000245461"/>
    </source>
</evidence>
<protein>
    <submittedName>
        <fullName evidence="4">Acetoin dehydrogenase dihydrolipoyllysine-residue acetyltransferase subunit</fullName>
    </submittedName>
</protein>
<evidence type="ECO:0000313" key="4">
    <source>
        <dbReference type="EMBL" id="PWR19483.1"/>
    </source>
</evidence>
<evidence type="ECO:0000256" key="2">
    <source>
        <dbReference type="ARBA" id="ARBA00022823"/>
    </source>
</evidence>
<organism evidence="4 5">
    <name type="scientific">Zavarzinia aquatilis</name>
    <dbReference type="NCBI Taxonomy" id="2211142"/>
    <lineage>
        <taxon>Bacteria</taxon>
        <taxon>Pseudomonadati</taxon>
        <taxon>Pseudomonadota</taxon>
        <taxon>Alphaproteobacteria</taxon>
        <taxon>Rhodospirillales</taxon>
        <taxon>Zavarziniaceae</taxon>
        <taxon>Zavarzinia</taxon>
    </lineage>
</organism>
<comment type="caution">
    <text evidence="4">The sequence shown here is derived from an EMBL/GenBank/DDBJ whole genome shotgun (WGS) entry which is preliminary data.</text>
</comment>
<dbReference type="Gene3D" id="2.40.50.100">
    <property type="match status" value="1"/>
</dbReference>